<sequence length="295" mass="30456">MNGIAASQPYVIAFFLLWAGLVKLLSRRMRAQAGQTALARLTGPARAVPVLRLVGLAEVAVAAALLLPALFFGGAASRLPLARFFEGAPAQLPDGAGAALSPAHLPGGVAAALLSAGFLVYLAYAHVAAPAASCGCLGTHAKPVDARSFARAGLLLAAALVTVLFTAAPGLLTAVSLPGGLAGVVVSAEILALLALSSELDRYWLVPLRRLLVRLRRPLALTPTGSVPLEASLHLLRRSPAYCSASAQLTSDVRDTWDEDGLRFVVYGARDRTAVFAVPLVGDDPHAVKVALVNV</sequence>
<evidence type="ECO:0000313" key="7">
    <source>
        <dbReference type="EMBL" id="GAA1646881.1"/>
    </source>
</evidence>
<dbReference type="Pfam" id="PF07291">
    <property type="entry name" value="MauE"/>
    <property type="match status" value="1"/>
</dbReference>
<evidence type="ECO:0000256" key="3">
    <source>
        <dbReference type="ARBA" id="ARBA00022989"/>
    </source>
</evidence>
<evidence type="ECO:0000256" key="5">
    <source>
        <dbReference type="SAM" id="Phobius"/>
    </source>
</evidence>
<reference evidence="8" key="1">
    <citation type="journal article" date="2019" name="Int. J. Syst. Evol. Microbiol.">
        <title>The Global Catalogue of Microorganisms (GCM) 10K type strain sequencing project: providing services to taxonomists for standard genome sequencing and annotation.</title>
        <authorList>
            <consortium name="The Broad Institute Genomics Platform"/>
            <consortium name="The Broad Institute Genome Sequencing Center for Infectious Disease"/>
            <person name="Wu L."/>
            <person name="Ma J."/>
        </authorList>
    </citation>
    <scope>NUCLEOTIDE SEQUENCE [LARGE SCALE GENOMIC DNA]</scope>
    <source>
        <strain evidence="8">JCM 13929</strain>
    </source>
</reference>
<proteinExistence type="predicted"/>
<dbReference type="RefSeq" id="WP_346108454.1">
    <property type="nucleotide sequence ID" value="NZ_BAAAMU010000037.1"/>
</dbReference>
<protein>
    <recommendedName>
        <fullName evidence="6">Methylamine utilisation protein MauE domain-containing protein</fullName>
    </recommendedName>
</protein>
<organism evidence="7 8">
    <name type="scientific">Nonomuraea maheshkhaliensis</name>
    <dbReference type="NCBI Taxonomy" id="419590"/>
    <lineage>
        <taxon>Bacteria</taxon>
        <taxon>Bacillati</taxon>
        <taxon>Actinomycetota</taxon>
        <taxon>Actinomycetes</taxon>
        <taxon>Streptosporangiales</taxon>
        <taxon>Streptosporangiaceae</taxon>
        <taxon>Nonomuraea</taxon>
    </lineage>
</organism>
<comment type="caution">
    <text evidence="7">The sequence shown here is derived from an EMBL/GenBank/DDBJ whole genome shotgun (WGS) entry which is preliminary data.</text>
</comment>
<evidence type="ECO:0000256" key="4">
    <source>
        <dbReference type="ARBA" id="ARBA00023136"/>
    </source>
</evidence>
<feature type="transmembrane region" description="Helical" evidence="5">
    <location>
        <begin position="50"/>
        <end position="71"/>
    </location>
</feature>
<feature type="transmembrane region" description="Helical" evidence="5">
    <location>
        <begin position="109"/>
        <end position="137"/>
    </location>
</feature>
<feature type="transmembrane region" description="Helical" evidence="5">
    <location>
        <begin position="6"/>
        <end position="25"/>
    </location>
</feature>
<keyword evidence="2 5" id="KW-0812">Transmembrane</keyword>
<accession>A0ABP4RJC7</accession>
<dbReference type="EMBL" id="BAAAMU010000037">
    <property type="protein sequence ID" value="GAA1646881.1"/>
    <property type="molecule type" value="Genomic_DNA"/>
</dbReference>
<feature type="transmembrane region" description="Helical" evidence="5">
    <location>
        <begin position="174"/>
        <end position="196"/>
    </location>
</feature>
<feature type="transmembrane region" description="Helical" evidence="5">
    <location>
        <begin position="149"/>
        <end position="168"/>
    </location>
</feature>
<keyword evidence="8" id="KW-1185">Reference proteome</keyword>
<keyword evidence="4 5" id="KW-0472">Membrane</keyword>
<keyword evidence="3 5" id="KW-1133">Transmembrane helix</keyword>
<name>A0ABP4RJC7_9ACTN</name>
<gene>
    <name evidence="7" type="ORF">GCM10009733_049970</name>
</gene>
<dbReference type="Proteomes" id="UP001500064">
    <property type="component" value="Unassembled WGS sequence"/>
</dbReference>
<comment type="subcellular location">
    <subcellularLocation>
        <location evidence="1">Membrane</location>
        <topology evidence="1">Multi-pass membrane protein</topology>
    </subcellularLocation>
</comment>
<dbReference type="InterPro" id="IPR009908">
    <property type="entry name" value="Methylamine_util_MauE"/>
</dbReference>
<evidence type="ECO:0000256" key="2">
    <source>
        <dbReference type="ARBA" id="ARBA00022692"/>
    </source>
</evidence>
<evidence type="ECO:0000313" key="8">
    <source>
        <dbReference type="Proteomes" id="UP001500064"/>
    </source>
</evidence>
<feature type="domain" description="Methylamine utilisation protein MauE" evidence="6">
    <location>
        <begin position="98"/>
        <end position="164"/>
    </location>
</feature>
<evidence type="ECO:0000256" key="1">
    <source>
        <dbReference type="ARBA" id="ARBA00004141"/>
    </source>
</evidence>
<evidence type="ECO:0000259" key="6">
    <source>
        <dbReference type="Pfam" id="PF07291"/>
    </source>
</evidence>